<organism evidence="2 3">
    <name type="scientific">Vigna angularis var. angularis</name>
    <dbReference type="NCBI Taxonomy" id="157739"/>
    <lineage>
        <taxon>Eukaryota</taxon>
        <taxon>Viridiplantae</taxon>
        <taxon>Streptophyta</taxon>
        <taxon>Embryophyta</taxon>
        <taxon>Tracheophyta</taxon>
        <taxon>Spermatophyta</taxon>
        <taxon>Magnoliopsida</taxon>
        <taxon>eudicotyledons</taxon>
        <taxon>Gunneridae</taxon>
        <taxon>Pentapetalae</taxon>
        <taxon>rosids</taxon>
        <taxon>fabids</taxon>
        <taxon>Fabales</taxon>
        <taxon>Fabaceae</taxon>
        <taxon>Papilionoideae</taxon>
        <taxon>50 kb inversion clade</taxon>
        <taxon>NPAAA clade</taxon>
        <taxon>indigoferoid/millettioid clade</taxon>
        <taxon>Phaseoleae</taxon>
        <taxon>Vigna</taxon>
    </lineage>
</organism>
<evidence type="ECO:0000256" key="1">
    <source>
        <dbReference type="SAM" id="MobiDB-lite"/>
    </source>
</evidence>
<dbReference type="EMBL" id="AP015040">
    <property type="protein sequence ID" value="BAT92688.1"/>
    <property type="molecule type" value="Genomic_DNA"/>
</dbReference>
<reference evidence="2 3" key="1">
    <citation type="journal article" date="2015" name="Sci. Rep.">
        <title>The power of single molecule real-time sequencing technology in the de novo assembly of a eukaryotic genome.</title>
        <authorList>
            <person name="Sakai H."/>
            <person name="Naito K."/>
            <person name="Ogiso-Tanaka E."/>
            <person name="Takahashi Y."/>
            <person name="Iseki K."/>
            <person name="Muto C."/>
            <person name="Satou K."/>
            <person name="Teruya K."/>
            <person name="Shiroma A."/>
            <person name="Shimoji M."/>
            <person name="Hirano T."/>
            <person name="Itoh T."/>
            <person name="Kaga A."/>
            <person name="Tomooka N."/>
        </authorList>
    </citation>
    <scope>NUCLEOTIDE SEQUENCE [LARGE SCALE GENOMIC DNA]</scope>
    <source>
        <strain evidence="3">cv. Shumari</strain>
    </source>
</reference>
<sequence>MFVQHQAAVTAWDEAKNVGKHTTHCHRSTRDLVFLSFEMGSTVMTAHRRKASSSSCHTHPTATLSRRHIQQQRRRYSTVKHGRCTT</sequence>
<feature type="compositionally biased region" description="Polar residues" evidence="1">
    <location>
        <begin position="52"/>
        <end position="64"/>
    </location>
</feature>
<name>A0A0S3SIP7_PHAAN</name>
<dbReference type="Proteomes" id="UP000291084">
    <property type="component" value="Chromosome 7"/>
</dbReference>
<feature type="compositionally biased region" description="Basic residues" evidence="1">
    <location>
        <begin position="65"/>
        <end position="86"/>
    </location>
</feature>
<dbReference type="AlphaFoldDB" id="A0A0S3SIP7"/>
<keyword evidence="3" id="KW-1185">Reference proteome</keyword>
<proteinExistence type="predicted"/>
<evidence type="ECO:0000313" key="3">
    <source>
        <dbReference type="Proteomes" id="UP000291084"/>
    </source>
</evidence>
<protein>
    <submittedName>
        <fullName evidence="2">Uncharacterized protein</fullName>
    </submittedName>
</protein>
<accession>A0A0S3SIP7</accession>
<feature type="region of interest" description="Disordered" evidence="1">
    <location>
        <begin position="48"/>
        <end position="86"/>
    </location>
</feature>
<evidence type="ECO:0000313" key="2">
    <source>
        <dbReference type="EMBL" id="BAT92688.1"/>
    </source>
</evidence>
<gene>
    <name evidence="2" type="primary">Vigan.07G149200</name>
    <name evidence="2" type="ORF">VIGAN_07149200</name>
</gene>